<reference evidence="6" key="1">
    <citation type="journal article" date="2021" name="ISME J.">
        <title>Evolutionary origin and ecological implication of a unique nif island in free-living Bradyrhizobium lineages.</title>
        <authorList>
            <person name="Tao J."/>
        </authorList>
    </citation>
    <scope>NUCLEOTIDE SEQUENCE [LARGE SCALE GENOMIC DNA]</scope>
    <source>
        <strain evidence="6">SZCCT0094</strain>
    </source>
</reference>
<dbReference type="SUPFAM" id="SSF53955">
    <property type="entry name" value="Lysozyme-like"/>
    <property type="match status" value="1"/>
</dbReference>
<feature type="signal peptide" evidence="3">
    <location>
        <begin position="1"/>
        <end position="24"/>
    </location>
</feature>
<accession>A0ABS5GFC8</accession>
<evidence type="ECO:0000256" key="3">
    <source>
        <dbReference type="SAM" id="SignalP"/>
    </source>
</evidence>
<dbReference type="InterPro" id="IPR008258">
    <property type="entry name" value="Transglycosylase_SLT_dom_1"/>
</dbReference>
<feature type="compositionally biased region" description="Low complexity" evidence="2">
    <location>
        <begin position="94"/>
        <end position="116"/>
    </location>
</feature>
<dbReference type="InterPro" id="IPR023346">
    <property type="entry name" value="Lysozyme-like_dom_sf"/>
</dbReference>
<dbReference type="EMBL" id="JAFCLK010000035">
    <property type="protein sequence ID" value="MBR1140010.1"/>
    <property type="molecule type" value="Genomic_DNA"/>
</dbReference>
<protein>
    <submittedName>
        <fullName evidence="5">Lytic transglycosylase domain-containing protein</fullName>
    </submittedName>
</protein>
<feature type="chain" id="PRO_5045284973" evidence="3">
    <location>
        <begin position="25"/>
        <end position="277"/>
    </location>
</feature>
<dbReference type="RefSeq" id="WP_172241500.1">
    <property type="nucleotide sequence ID" value="NZ_JABFDP010000032.1"/>
</dbReference>
<dbReference type="Gene3D" id="1.10.530.10">
    <property type="match status" value="1"/>
</dbReference>
<dbReference type="Pfam" id="PF01464">
    <property type="entry name" value="SLT"/>
    <property type="match status" value="1"/>
</dbReference>
<feature type="region of interest" description="Disordered" evidence="2">
    <location>
        <begin position="87"/>
        <end position="130"/>
    </location>
</feature>
<organism evidence="5 6">
    <name type="scientific">Bradyrhizobium denitrificans</name>
    <dbReference type="NCBI Taxonomy" id="2734912"/>
    <lineage>
        <taxon>Bacteria</taxon>
        <taxon>Pseudomonadati</taxon>
        <taxon>Pseudomonadota</taxon>
        <taxon>Alphaproteobacteria</taxon>
        <taxon>Hyphomicrobiales</taxon>
        <taxon>Nitrobacteraceae</taxon>
        <taxon>Bradyrhizobium</taxon>
    </lineage>
</organism>
<comment type="similarity">
    <text evidence="1">Belongs to the virb1 family.</text>
</comment>
<name>A0ABS5GFC8_9BRAD</name>
<evidence type="ECO:0000313" key="6">
    <source>
        <dbReference type="Proteomes" id="UP001314635"/>
    </source>
</evidence>
<keyword evidence="6" id="KW-1185">Reference proteome</keyword>
<dbReference type="CDD" id="cd00254">
    <property type="entry name" value="LT-like"/>
    <property type="match status" value="1"/>
</dbReference>
<proteinExistence type="inferred from homology"/>
<comment type="caution">
    <text evidence="5">The sequence shown here is derived from an EMBL/GenBank/DDBJ whole genome shotgun (WGS) entry which is preliminary data.</text>
</comment>
<evidence type="ECO:0000256" key="2">
    <source>
        <dbReference type="SAM" id="MobiDB-lite"/>
    </source>
</evidence>
<feature type="compositionally biased region" description="Basic and acidic residues" evidence="2">
    <location>
        <begin position="117"/>
        <end position="130"/>
    </location>
</feature>
<feature type="domain" description="Transglycosylase SLT" evidence="4">
    <location>
        <begin position="147"/>
        <end position="245"/>
    </location>
</feature>
<dbReference type="Proteomes" id="UP001314635">
    <property type="component" value="Unassembled WGS sequence"/>
</dbReference>
<gene>
    <name evidence="5" type="ORF">JQ619_30060</name>
</gene>
<keyword evidence="3" id="KW-0732">Signal</keyword>
<sequence length="277" mass="29090">MKRLVLTAWIAGLAMAGHLPAAMAAEDLAAEDAAPASAAKAKIGKTGAKASTAVRLAHVRPDGIKELAAHSAVTKAAREVEAIEAVSGADNSQPVDANAAAPAAEAEAVPVDTPAAEPRETDRKAADVKPKHMNTGHPHIDALVAVHAAANDVPEALIHRVIVRESKYQKDLVGRCGCIGLMQIKLGTARGLGYTGDAAGLHDPNTNLTYGVKYLAGAYRAARGDHDRAVAYFAKGYYEEAKRQRLADARPFARPERVAAPLDITPKITPVRHARAH</sequence>
<evidence type="ECO:0000259" key="4">
    <source>
        <dbReference type="Pfam" id="PF01464"/>
    </source>
</evidence>
<evidence type="ECO:0000256" key="1">
    <source>
        <dbReference type="ARBA" id="ARBA00009387"/>
    </source>
</evidence>
<evidence type="ECO:0000313" key="5">
    <source>
        <dbReference type="EMBL" id="MBR1140010.1"/>
    </source>
</evidence>